<protein>
    <submittedName>
        <fullName evidence="1">Uncharacterized protein</fullName>
    </submittedName>
</protein>
<comment type="caution">
    <text evidence="1">The sequence shown here is derived from an EMBL/GenBank/DDBJ whole genome shotgun (WGS) entry which is preliminary data.</text>
</comment>
<reference evidence="1" key="1">
    <citation type="journal article" date="2020" name="mSystems">
        <title>Genome- and Community-Level Interaction Insights into Carbon Utilization and Element Cycling Functions of Hydrothermarchaeota in Hydrothermal Sediment.</title>
        <authorList>
            <person name="Zhou Z."/>
            <person name="Liu Y."/>
            <person name="Xu W."/>
            <person name="Pan J."/>
            <person name="Luo Z.H."/>
            <person name="Li M."/>
        </authorList>
    </citation>
    <scope>NUCLEOTIDE SEQUENCE [LARGE SCALE GENOMIC DNA]</scope>
    <source>
        <strain evidence="1">SpSt-754</strain>
    </source>
</reference>
<name>A0A7V3KMH3_UNCW3</name>
<organism evidence="1">
    <name type="scientific">candidate division WOR-3 bacterium</name>
    <dbReference type="NCBI Taxonomy" id="2052148"/>
    <lineage>
        <taxon>Bacteria</taxon>
        <taxon>Bacteria division WOR-3</taxon>
    </lineage>
</organism>
<dbReference type="AlphaFoldDB" id="A0A7V3KMH3"/>
<proteinExistence type="predicted"/>
<dbReference type="Pfam" id="PF09853">
    <property type="entry name" value="DUF2080"/>
    <property type="match status" value="1"/>
</dbReference>
<dbReference type="EMBL" id="DTGD01000016">
    <property type="protein sequence ID" value="HGB35355.1"/>
    <property type="molecule type" value="Genomic_DNA"/>
</dbReference>
<sequence length="57" mass="6467">MKKIVLNKGKLTLVEDQVVGFLERTVTPFGICTRVNCPKEYQQKGRTSPSWNDLPAM</sequence>
<gene>
    <name evidence="1" type="ORF">ENV38_00400</name>
</gene>
<dbReference type="InterPro" id="IPR019205">
    <property type="entry name" value="DUF2080_transposon-encoded"/>
</dbReference>
<accession>A0A7V3KMH3</accession>
<evidence type="ECO:0000313" key="1">
    <source>
        <dbReference type="EMBL" id="HGB35355.1"/>
    </source>
</evidence>